<name>A0A0K4SFC2_ECOLX</name>
<keyword evidence="1" id="KW-0472">Membrane</keyword>
<reference evidence="2" key="1">
    <citation type="journal article" date="2018" name="Genome Biol.">
        <title>SKESA: strategic k-mer extension for scrupulous assemblies.</title>
        <authorList>
            <person name="Souvorov A."/>
            <person name="Agarwala R."/>
            <person name="Lipman D.J."/>
        </authorList>
    </citation>
    <scope>NUCLEOTIDE SEQUENCE [LARGE SCALE GENOMIC DNA]</scope>
    <source>
        <strain evidence="2">1839</strain>
    </source>
</reference>
<feature type="transmembrane region" description="Helical" evidence="1">
    <location>
        <begin position="12"/>
        <end position="30"/>
    </location>
</feature>
<sequence length="33" mass="3976">MKENKIQKISNKLINIVVFVAVVEYAYLFLHFY</sequence>
<dbReference type="EMBL" id="DAAYTU010000230">
    <property type="protein sequence ID" value="HAG5773534.1"/>
    <property type="molecule type" value="Genomic_DNA"/>
</dbReference>
<proteinExistence type="predicted"/>
<accession>A0A0K4SFC2</accession>
<dbReference type="AlphaFoldDB" id="A0A0K4SFC2"/>
<evidence type="ECO:0000313" key="3">
    <source>
        <dbReference type="EMBL" id="HAG5773534.1"/>
    </source>
</evidence>
<comment type="caution">
    <text evidence="2">The sequence shown here is derived from an EMBL/GenBank/DDBJ whole genome shotgun (WGS) entry which is preliminary data.</text>
</comment>
<dbReference type="EMBL" id="DAAYTU010000019">
    <property type="protein sequence ID" value="HAG5771484.1"/>
    <property type="molecule type" value="Genomic_DNA"/>
</dbReference>
<evidence type="ECO:0000313" key="2">
    <source>
        <dbReference type="EMBL" id="HAG5771484.1"/>
    </source>
</evidence>
<protein>
    <submittedName>
        <fullName evidence="2">Uncharacterized protein</fullName>
    </submittedName>
</protein>
<keyword evidence="1" id="KW-0812">Transmembrane</keyword>
<dbReference type="NCBIfam" id="NF041474">
    <property type="entry name" value="membrane_YkgR"/>
    <property type="match status" value="1"/>
</dbReference>
<organism evidence="2">
    <name type="scientific">Escherichia coli</name>
    <dbReference type="NCBI Taxonomy" id="562"/>
    <lineage>
        <taxon>Bacteria</taxon>
        <taxon>Pseudomonadati</taxon>
        <taxon>Pseudomonadota</taxon>
        <taxon>Gammaproteobacteria</taxon>
        <taxon>Enterobacterales</taxon>
        <taxon>Enterobacteriaceae</taxon>
        <taxon>Escherichia</taxon>
    </lineage>
</organism>
<dbReference type="InterPro" id="IPR048190">
    <property type="entry name" value="YkgR-like"/>
</dbReference>
<keyword evidence="1" id="KW-1133">Transmembrane helix</keyword>
<gene>
    <name evidence="2" type="ORF">GGB84_003182</name>
    <name evidence="3" type="ORF">GGB84_005388</name>
</gene>
<evidence type="ECO:0000256" key="1">
    <source>
        <dbReference type="SAM" id="Phobius"/>
    </source>
</evidence>
<dbReference type="OrthoDB" id="6572259at2"/>
<reference evidence="2" key="2">
    <citation type="submission" date="2020-02" db="EMBL/GenBank/DDBJ databases">
        <authorList>
            <consortium name="NCBI Pathogen Detection Project"/>
        </authorList>
    </citation>
    <scope>NUCLEOTIDE SEQUENCE</scope>
    <source>
        <strain evidence="2">1839</strain>
    </source>
</reference>